<dbReference type="PATRIC" id="fig|1315283.4.peg.3334"/>
<dbReference type="Gene3D" id="3.40.50.2300">
    <property type="match status" value="1"/>
</dbReference>
<dbReference type="InterPro" id="IPR036388">
    <property type="entry name" value="WH-like_DNA-bd_sf"/>
</dbReference>
<dbReference type="Proteomes" id="UP000065261">
    <property type="component" value="Chromosome II"/>
</dbReference>
<feature type="domain" description="OmpR/PhoB-type" evidence="11">
    <location>
        <begin position="140"/>
        <end position="234"/>
    </location>
</feature>
<evidence type="ECO:0000256" key="8">
    <source>
        <dbReference type="PROSITE-ProRule" id="PRU00169"/>
    </source>
</evidence>
<reference evidence="12 13" key="1">
    <citation type="submission" date="2015-03" db="EMBL/GenBank/DDBJ databases">
        <authorList>
            <person name="Murphy D."/>
        </authorList>
    </citation>
    <scope>NUCLEOTIDE SEQUENCE [LARGE SCALE GENOMIC DNA]</scope>
    <source>
        <strain evidence="12 13">KMM 520</strain>
    </source>
</reference>
<dbReference type="PANTHER" id="PTHR48111">
    <property type="entry name" value="REGULATOR OF RPOS"/>
    <property type="match status" value="1"/>
</dbReference>
<dbReference type="PROSITE" id="PS51755">
    <property type="entry name" value="OMPR_PHOB"/>
    <property type="match status" value="1"/>
</dbReference>
<feature type="modified residue" description="4-aspartylphosphate" evidence="8">
    <location>
        <position position="67"/>
    </location>
</feature>
<keyword evidence="6 9" id="KW-0238">DNA-binding</keyword>
<dbReference type="PROSITE" id="PS50110">
    <property type="entry name" value="RESPONSE_REGULATORY"/>
    <property type="match status" value="1"/>
</dbReference>
<dbReference type="GO" id="GO:0000976">
    <property type="term" value="F:transcription cis-regulatory region binding"/>
    <property type="evidence" value="ECO:0007669"/>
    <property type="project" value="TreeGrafter"/>
</dbReference>
<dbReference type="GO" id="GO:0006355">
    <property type="term" value="P:regulation of DNA-templated transcription"/>
    <property type="evidence" value="ECO:0007669"/>
    <property type="project" value="InterPro"/>
</dbReference>
<dbReference type="RefSeq" id="WP_237113509.1">
    <property type="nucleotide sequence ID" value="NZ_CP011035.1"/>
</dbReference>
<evidence type="ECO:0000259" key="11">
    <source>
        <dbReference type="PROSITE" id="PS51755"/>
    </source>
</evidence>
<dbReference type="PANTHER" id="PTHR48111:SF35">
    <property type="entry name" value="TRANSCRIPTIONAL REGULATORY PROTEIN QSEB"/>
    <property type="match status" value="1"/>
</dbReference>
<dbReference type="InterPro" id="IPR001867">
    <property type="entry name" value="OmpR/PhoB-type_DNA-bd"/>
</dbReference>
<dbReference type="SMART" id="SM00448">
    <property type="entry name" value="REC"/>
    <property type="match status" value="1"/>
</dbReference>
<gene>
    <name evidence="12" type="ORF">PTRA_b0226</name>
</gene>
<dbReference type="InterPro" id="IPR011006">
    <property type="entry name" value="CheY-like_superfamily"/>
</dbReference>
<name>A0A0U2WI92_9GAMM</name>
<organism evidence="12">
    <name type="scientific">Pseudoalteromonas translucida KMM 520</name>
    <dbReference type="NCBI Taxonomy" id="1315283"/>
    <lineage>
        <taxon>Bacteria</taxon>
        <taxon>Pseudomonadati</taxon>
        <taxon>Pseudomonadota</taxon>
        <taxon>Gammaproteobacteria</taxon>
        <taxon>Alteromonadales</taxon>
        <taxon>Pseudoalteromonadaceae</taxon>
        <taxon>Pseudoalteromonas</taxon>
    </lineage>
</organism>
<dbReference type="InterPro" id="IPR039420">
    <property type="entry name" value="WalR-like"/>
</dbReference>
<evidence type="ECO:0000256" key="1">
    <source>
        <dbReference type="ARBA" id="ARBA00004496"/>
    </source>
</evidence>
<dbReference type="Pfam" id="PF00072">
    <property type="entry name" value="Response_reg"/>
    <property type="match status" value="1"/>
</dbReference>
<dbReference type="CDD" id="cd17624">
    <property type="entry name" value="REC_OmpR_PmrA-like"/>
    <property type="match status" value="1"/>
</dbReference>
<accession>A0A0U2WI92</accession>
<evidence type="ECO:0000256" key="9">
    <source>
        <dbReference type="PROSITE-ProRule" id="PRU01091"/>
    </source>
</evidence>
<dbReference type="AlphaFoldDB" id="A0A0U2WI92"/>
<evidence type="ECO:0000256" key="3">
    <source>
        <dbReference type="ARBA" id="ARBA00022553"/>
    </source>
</evidence>
<evidence type="ECO:0000313" key="12">
    <source>
        <dbReference type="EMBL" id="ALS34743.1"/>
    </source>
</evidence>
<evidence type="ECO:0000256" key="7">
    <source>
        <dbReference type="ARBA" id="ARBA00023163"/>
    </source>
</evidence>
<dbReference type="InterPro" id="IPR001789">
    <property type="entry name" value="Sig_transdc_resp-reg_receiver"/>
</dbReference>
<evidence type="ECO:0000256" key="5">
    <source>
        <dbReference type="ARBA" id="ARBA00023015"/>
    </source>
</evidence>
<keyword evidence="2" id="KW-0963">Cytoplasm</keyword>
<dbReference type="CDD" id="cd00383">
    <property type="entry name" value="trans_reg_C"/>
    <property type="match status" value="1"/>
</dbReference>
<feature type="domain" description="Response regulatory" evidence="10">
    <location>
        <begin position="18"/>
        <end position="132"/>
    </location>
</feature>
<sequence>METGILVRVFFNRVASMFVLLVEDDEVIADAICTYLTHQGQAVEHVSTLGAATTYMQSSNFDLCILDLNLPDGNGINWLSWLRDNRFSLPVLILTASNTIDDKVIGLKKGADDYLVKPFDLRELLARLLSLKRRASDRLSNTITHGALQYDLEQHKALLNGTLVCLSRNEDLLLQTFLNSPQQILTQSQLKNVLYGVCDDVASNALNVHIFNLRKKLGAPAIETIRGLGFRLGTIEVSH</sequence>
<keyword evidence="5" id="KW-0805">Transcription regulation</keyword>
<dbReference type="SMART" id="SM00862">
    <property type="entry name" value="Trans_reg_C"/>
    <property type="match status" value="1"/>
</dbReference>
<evidence type="ECO:0000313" key="13">
    <source>
        <dbReference type="Proteomes" id="UP000065261"/>
    </source>
</evidence>
<dbReference type="Pfam" id="PF00486">
    <property type="entry name" value="Trans_reg_C"/>
    <property type="match status" value="1"/>
</dbReference>
<evidence type="ECO:0000256" key="2">
    <source>
        <dbReference type="ARBA" id="ARBA00022490"/>
    </source>
</evidence>
<dbReference type="GO" id="GO:0032993">
    <property type="term" value="C:protein-DNA complex"/>
    <property type="evidence" value="ECO:0007669"/>
    <property type="project" value="TreeGrafter"/>
</dbReference>
<dbReference type="Gene3D" id="6.10.250.690">
    <property type="match status" value="1"/>
</dbReference>
<protein>
    <submittedName>
        <fullName evidence="12">Two-component system, OmpR family, response regulator</fullName>
    </submittedName>
</protein>
<dbReference type="Gene3D" id="1.10.10.10">
    <property type="entry name" value="Winged helix-like DNA-binding domain superfamily/Winged helix DNA-binding domain"/>
    <property type="match status" value="1"/>
</dbReference>
<keyword evidence="3 8" id="KW-0597">Phosphoprotein</keyword>
<comment type="subcellular location">
    <subcellularLocation>
        <location evidence="1">Cytoplasm</location>
    </subcellularLocation>
</comment>
<dbReference type="SUPFAM" id="SSF52172">
    <property type="entry name" value="CheY-like"/>
    <property type="match status" value="1"/>
</dbReference>
<dbReference type="KEGG" id="ptn:PTRA_b0226"/>
<keyword evidence="4" id="KW-0902">Two-component regulatory system</keyword>
<dbReference type="EMBL" id="CP011035">
    <property type="protein sequence ID" value="ALS34743.1"/>
    <property type="molecule type" value="Genomic_DNA"/>
</dbReference>
<evidence type="ECO:0000256" key="6">
    <source>
        <dbReference type="ARBA" id="ARBA00023125"/>
    </source>
</evidence>
<dbReference type="GO" id="GO:0000156">
    <property type="term" value="F:phosphorelay response regulator activity"/>
    <property type="evidence" value="ECO:0007669"/>
    <property type="project" value="TreeGrafter"/>
</dbReference>
<evidence type="ECO:0000256" key="4">
    <source>
        <dbReference type="ARBA" id="ARBA00023012"/>
    </source>
</evidence>
<dbReference type="GO" id="GO:0005829">
    <property type="term" value="C:cytosol"/>
    <property type="evidence" value="ECO:0007669"/>
    <property type="project" value="TreeGrafter"/>
</dbReference>
<proteinExistence type="predicted"/>
<feature type="DNA-binding region" description="OmpR/PhoB-type" evidence="9">
    <location>
        <begin position="140"/>
        <end position="234"/>
    </location>
</feature>
<evidence type="ECO:0000259" key="10">
    <source>
        <dbReference type="PROSITE" id="PS50110"/>
    </source>
</evidence>
<keyword evidence="7" id="KW-0804">Transcription</keyword>